<keyword evidence="1 7" id="KW-0436">Ligase</keyword>
<feature type="binding site" evidence="7">
    <location>
        <begin position="42"/>
        <end position="44"/>
    </location>
    <ligand>
        <name>GTP</name>
        <dbReference type="ChEBI" id="CHEBI:37565"/>
    </ligand>
</feature>
<feature type="active site" description="Proton acceptor" evidence="7">
    <location>
        <position position="13"/>
    </location>
</feature>
<feature type="binding site" description="in other chain" evidence="7">
    <location>
        <begin position="13"/>
        <end position="16"/>
    </location>
    <ligand>
        <name>IMP</name>
        <dbReference type="ChEBI" id="CHEBI:58053"/>
        <note>ligand shared between dimeric partners</note>
    </ligand>
</feature>
<feature type="binding site" description="in other chain" evidence="7">
    <location>
        <position position="127"/>
    </location>
    <ligand>
        <name>IMP</name>
        <dbReference type="ChEBI" id="CHEBI:58053"/>
        <note>ligand shared between dimeric partners</note>
    </ligand>
</feature>
<evidence type="ECO:0000313" key="9">
    <source>
        <dbReference type="EMBL" id="HIP17041.1"/>
    </source>
</evidence>
<feature type="binding site" evidence="7">
    <location>
        <begin position="253"/>
        <end position="259"/>
    </location>
    <ligand>
        <name>substrate</name>
    </ligand>
</feature>
<dbReference type="SMART" id="SM00788">
    <property type="entry name" value="Adenylsucc_synt"/>
    <property type="match status" value="1"/>
</dbReference>
<feature type="binding site" evidence="7">
    <location>
        <position position="42"/>
    </location>
    <ligand>
        <name>Mg(2+)</name>
        <dbReference type="ChEBI" id="CHEBI:18420"/>
    </ligand>
</feature>
<accession>A0A832YS11</accession>
<evidence type="ECO:0000256" key="7">
    <source>
        <dbReference type="HAMAP-Rule" id="MF_00011"/>
    </source>
</evidence>
<dbReference type="Gene3D" id="1.10.300.10">
    <property type="entry name" value="Adenylosuccinate Synthetase, subunit A, domain 2"/>
    <property type="match status" value="2"/>
</dbReference>
<evidence type="ECO:0000256" key="6">
    <source>
        <dbReference type="ARBA" id="ARBA00023134"/>
    </source>
</evidence>
<comment type="catalytic activity">
    <reaction evidence="7 8">
        <text>IMP + L-aspartate + GTP = N(6)-(1,2-dicarboxyethyl)-AMP + GDP + phosphate + 2 H(+)</text>
        <dbReference type="Rhea" id="RHEA:15753"/>
        <dbReference type="ChEBI" id="CHEBI:15378"/>
        <dbReference type="ChEBI" id="CHEBI:29991"/>
        <dbReference type="ChEBI" id="CHEBI:37565"/>
        <dbReference type="ChEBI" id="CHEBI:43474"/>
        <dbReference type="ChEBI" id="CHEBI:57567"/>
        <dbReference type="ChEBI" id="CHEBI:58053"/>
        <dbReference type="ChEBI" id="CHEBI:58189"/>
        <dbReference type="EC" id="6.3.4.4"/>
    </reaction>
</comment>
<evidence type="ECO:0000256" key="4">
    <source>
        <dbReference type="ARBA" id="ARBA00022755"/>
    </source>
</evidence>
<organism evidence="9 10">
    <name type="scientific">Methanothermococcus okinawensis</name>
    <dbReference type="NCBI Taxonomy" id="155863"/>
    <lineage>
        <taxon>Archaea</taxon>
        <taxon>Methanobacteriati</taxon>
        <taxon>Methanobacteriota</taxon>
        <taxon>Methanomada group</taxon>
        <taxon>Methanococci</taxon>
        <taxon>Methanococcales</taxon>
        <taxon>Methanococcaceae</taxon>
        <taxon>Methanothermococcus</taxon>
    </lineage>
</organism>
<keyword evidence="4 7" id="KW-0658">Purine biosynthesis</keyword>
<feature type="binding site" evidence="7">
    <location>
        <position position="141"/>
    </location>
    <ligand>
        <name>IMP</name>
        <dbReference type="ChEBI" id="CHEBI:58053"/>
        <note>ligand shared between dimeric partners</note>
    </ligand>
</feature>
<dbReference type="GO" id="GO:0044208">
    <property type="term" value="P:'de novo' AMP biosynthetic process"/>
    <property type="evidence" value="ECO:0007669"/>
    <property type="project" value="UniProtKB-UniRule"/>
</dbReference>
<dbReference type="PROSITE" id="PS01266">
    <property type="entry name" value="ADENYLOSUCCIN_SYN_1"/>
    <property type="match status" value="1"/>
</dbReference>
<feature type="binding site" description="in other chain" evidence="7">
    <location>
        <position position="180"/>
    </location>
    <ligand>
        <name>IMP</name>
        <dbReference type="ChEBI" id="CHEBI:58053"/>
        <note>ligand shared between dimeric partners</note>
    </ligand>
</feature>
<evidence type="ECO:0000256" key="8">
    <source>
        <dbReference type="RuleBase" id="RU000520"/>
    </source>
</evidence>
<protein>
    <recommendedName>
        <fullName evidence="7 8">Adenylosuccinate synthetase</fullName>
        <shortName evidence="7">AMPSase</shortName>
        <shortName evidence="7">AdSS</shortName>
        <ecNumber evidence="7 8">6.3.4.4</ecNumber>
    </recommendedName>
    <alternativeName>
        <fullName evidence="7">IMP--aspartate ligase</fullName>
    </alternativeName>
</protein>
<dbReference type="Pfam" id="PF00709">
    <property type="entry name" value="Adenylsucc_synt"/>
    <property type="match status" value="2"/>
</dbReference>
<dbReference type="GO" id="GO:0004019">
    <property type="term" value="F:adenylosuccinate synthase activity"/>
    <property type="evidence" value="ECO:0007669"/>
    <property type="project" value="UniProtKB-UniRule"/>
</dbReference>
<dbReference type="EC" id="6.3.4.4" evidence="7 8"/>
<reference evidence="9" key="1">
    <citation type="journal article" date="2020" name="ISME J.">
        <title>Gammaproteobacteria mediating utilization of methyl-, sulfur- and petroleum organic compounds in deep ocean hydrothermal plumes.</title>
        <authorList>
            <person name="Zhou Z."/>
            <person name="Liu Y."/>
            <person name="Pan J."/>
            <person name="Cron B.R."/>
            <person name="Toner B.M."/>
            <person name="Anantharaman K."/>
            <person name="Breier J.A."/>
            <person name="Dick G.J."/>
            <person name="Li M."/>
        </authorList>
    </citation>
    <scope>NUCLEOTIDE SEQUENCE</scope>
    <source>
        <strain evidence="9">SZUA-1385</strain>
    </source>
</reference>
<dbReference type="AlphaFoldDB" id="A0A832YS11"/>
<dbReference type="GO" id="GO:0046040">
    <property type="term" value="P:IMP metabolic process"/>
    <property type="evidence" value="ECO:0007669"/>
    <property type="project" value="TreeGrafter"/>
</dbReference>
<feature type="binding site" evidence="7">
    <location>
        <position position="13"/>
    </location>
    <ligand>
        <name>Mg(2+)</name>
        <dbReference type="ChEBI" id="CHEBI:18420"/>
    </ligand>
</feature>
<dbReference type="InterPro" id="IPR042111">
    <property type="entry name" value="Adenylosuccinate_synth_dom3"/>
</dbReference>
<feature type="binding site" evidence="7">
    <location>
        <position position="259"/>
    </location>
    <ligand>
        <name>GTP</name>
        <dbReference type="ChEBI" id="CHEBI:37565"/>
    </ligand>
</feature>
<comment type="subunit">
    <text evidence="7">Homodimer.</text>
</comment>
<sequence length="339" mass="37260">MTCTIVVGGQWGDEGKGKIISYICNKDNPYIVARGGVGPNAGHTVEVDGKNYGIRMVPTGFPNRDSILAIGAGVLVDPEVLLKEIEMLSDFDIKNRIVVDYNCGIIEEKHKEMDKSNSHLSKEIGSTGTGCGPANVDRAMRTLKLAKDIEVLKEYLGDVSNIVNEALEDGNKNIVIEGTQGTLLSLYYGSYPYVTSKDTTASSFAADVGVGPTKIDEVIMVFKSYPTRVGEGPFPTEMSFEEAERLNLVEYGTVTGRRRRIGYFDYELAKRACRLNGATQIALTCLDKYDNECYGVTNYDDLSEKGKKFIKEIEEKVGVPVTLISTGPELYQTIDLRNK</sequence>
<feature type="binding site" description="in other chain" evidence="7">
    <location>
        <begin position="40"/>
        <end position="43"/>
    </location>
    <ligand>
        <name>IMP</name>
        <dbReference type="ChEBI" id="CHEBI:58053"/>
        <note>ligand shared between dimeric partners</note>
    </ligand>
</feature>
<evidence type="ECO:0000256" key="2">
    <source>
        <dbReference type="ARBA" id="ARBA00022723"/>
    </source>
</evidence>
<dbReference type="InterPro" id="IPR042110">
    <property type="entry name" value="Adenylosuccinate_synth_dom2"/>
</dbReference>
<dbReference type="InterPro" id="IPR001114">
    <property type="entry name" value="Adenylosuccinate_synthetase"/>
</dbReference>
<feature type="binding site" evidence="7">
    <location>
        <begin position="285"/>
        <end position="287"/>
    </location>
    <ligand>
        <name>GTP</name>
        <dbReference type="ChEBI" id="CHEBI:37565"/>
    </ligand>
</feature>
<keyword evidence="6 7" id="KW-0342">GTP-binding</keyword>
<keyword evidence="3 7" id="KW-0547">Nucleotide-binding</keyword>
<evidence type="ECO:0000256" key="5">
    <source>
        <dbReference type="ARBA" id="ARBA00022842"/>
    </source>
</evidence>
<comment type="subcellular location">
    <subcellularLocation>
        <location evidence="7">Cytoplasm</location>
    </subcellularLocation>
</comment>
<dbReference type="NCBIfam" id="NF003295">
    <property type="entry name" value="PRK04293.1"/>
    <property type="match status" value="1"/>
</dbReference>
<feature type="binding site" evidence="7">
    <location>
        <begin position="325"/>
        <end position="327"/>
    </location>
    <ligand>
        <name>GTP</name>
        <dbReference type="ChEBI" id="CHEBI:37565"/>
    </ligand>
</feature>
<comment type="cofactor">
    <cofactor evidence="7">
        <name>Mg(2+)</name>
        <dbReference type="ChEBI" id="CHEBI:18420"/>
    </cofactor>
    <text evidence="7">Binds 1 Mg(2+) ion per subunit.</text>
</comment>
<dbReference type="GO" id="GO:0000287">
    <property type="term" value="F:magnesium ion binding"/>
    <property type="evidence" value="ECO:0007669"/>
    <property type="project" value="UniProtKB-UniRule"/>
</dbReference>
<feature type="active site" description="Proton donor" evidence="7">
    <location>
        <position position="43"/>
    </location>
</feature>
<comment type="caution">
    <text evidence="9">The sequence shown here is derived from an EMBL/GenBank/DDBJ whole genome shotgun (WGS) entry which is preliminary data.</text>
</comment>
<feature type="binding site" evidence="7">
    <location>
        <begin position="12"/>
        <end position="18"/>
    </location>
    <ligand>
        <name>GTP</name>
        <dbReference type="ChEBI" id="CHEBI:37565"/>
    </ligand>
</feature>
<keyword evidence="2 7" id="KW-0479">Metal-binding</keyword>
<dbReference type="GO" id="GO:0005737">
    <property type="term" value="C:cytoplasm"/>
    <property type="evidence" value="ECO:0007669"/>
    <property type="project" value="UniProtKB-SubCell"/>
</dbReference>
<feature type="binding site" description="in other chain" evidence="7">
    <location>
        <position position="195"/>
    </location>
    <ligand>
        <name>IMP</name>
        <dbReference type="ChEBI" id="CHEBI:58053"/>
        <note>ligand shared between dimeric partners</note>
    </ligand>
</feature>
<comment type="function">
    <text evidence="7">Plays an important role in the de novo pathway of purine nucleotide biosynthesis. Catalyzes the first committed step in the biosynthesis of AMP from IMP.</text>
</comment>
<dbReference type="HAMAP" id="MF_00011">
    <property type="entry name" value="Adenylosucc_synth"/>
    <property type="match status" value="1"/>
</dbReference>
<dbReference type="InterPro" id="IPR042109">
    <property type="entry name" value="Adenylosuccinate_synth_dom1"/>
</dbReference>
<dbReference type="SUPFAM" id="SSF52540">
    <property type="entry name" value="P-loop containing nucleoside triphosphate hydrolases"/>
    <property type="match status" value="1"/>
</dbReference>
<dbReference type="Proteomes" id="UP000605144">
    <property type="component" value="Unassembled WGS sequence"/>
</dbReference>
<feature type="binding site" description="in other chain" evidence="7">
    <location>
        <position position="257"/>
    </location>
    <ligand>
        <name>IMP</name>
        <dbReference type="ChEBI" id="CHEBI:58053"/>
        <note>ligand shared between dimeric partners</note>
    </ligand>
</feature>
<dbReference type="PANTHER" id="PTHR11846:SF0">
    <property type="entry name" value="ADENYLOSUCCINATE SYNTHETASE"/>
    <property type="match status" value="1"/>
</dbReference>
<dbReference type="InterPro" id="IPR027417">
    <property type="entry name" value="P-loop_NTPase"/>
</dbReference>
<evidence type="ECO:0000256" key="3">
    <source>
        <dbReference type="ARBA" id="ARBA00022741"/>
    </source>
</evidence>
<dbReference type="UniPathway" id="UPA00075">
    <property type="reaction ID" value="UER00335"/>
</dbReference>
<dbReference type="Gene3D" id="3.40.440.10">
    <property type="entry name" value="Adenylosuccinate Synthetase, subunit A, domain 1"/>
    <property type="match status" value="2"/>
</dbReference>
<evidence type="ECO:0000313" key="10">
    <source>
        <dbReference type="Proteomes" id="UP000605144"/>
    </source>
</evidence>
<dbReference type="InterPro" id="IPR018220">
    <property type="entry name" value="Adenylosuccin_syn_GTP-bd"/>
</dbReference>
<name>A0A832YS11_9EURY</name>
<dbReference type="CDD" id="cd03108">
    <property type="entry name" value="AdSS"/>
    <property type="match status" value="1"/>
</dbReference>
<gene>
    <name evidence="7" type="primary">purA</name>
    <name evidence="9" type="ORF">EYG76_01895</name>
</gene>
<comment type="pathway">
    <text evidence="7 8">Purine metabolism; AMP biosynthesis via de novo pathway; AMP from IMP: step 1/2.</text>
</comment>
<evidence type="ECO:0000256" key="1">
    <source>
        <dbReference type="ARBA" id="ARBA00022598"/>
    </source>
</evidence>
<comment type="similarity">
    <text evidence="7 8">Belongs to the adenylosuccinate synthetase family.</text>
</comment>
<keyword evidence="7" id="KW-0963">Cytoplasm</keyword>
<dbReference type="GO" id="GO:0005525">
    <property type="term" value="F:GTP binding"/>
    <property type="evidence" value="ECO:0007669"/>
    <property type="project" value="UniProtKB-UniRule"/>
</dbReference>
<dbReference type="PANTHER" id="PTHR11846">
    <property type="entry name" value="ADENYLOSUCCINATE SYNTHETASE"/>
    <property type="match status" value="1"/>
</dbReference>
<dbReference type="EMBL" id="DQSV01000038">
    <property type="protein sequence ID" value="HIP17041.1"/>
    <property type="molecule type" value="Genomic_DNA"/>
</dbReference>
<dbReference type="Gene3D" id="3.90.170.10">
    <property type="entry name" value="Adenylosuccinate Synthetase, subunit A, domain 3"/>
    <property type="match status" value="2"/>
</dbReference>
<keyword evidence="5 7" id="KW-0460">Magnesium</keyword>
<proteinExistence type="inferred from homology"/>